<evidence type="ECO:0000256" key="11">
    <source>
        <dbReference type="SAM" id="Phobius"/>
    </source>
</evidence>
<keyword evidence="6 11" id="KW-0812">Transmembrane</keyword>
<proteinExistence type="predicted"/>
<comment type="subcellular location">
    <subcellularLocation>
        <location evidence="2">Membrane</location>
        <topology evidence="2">Multi-pass membrane protein</topology>
    </subcellularLocation>
</comment>
<dbReference type="EMBL" id="CP011568">
    <property type="protein sequence ID" value="AKJ67730.1"/>
    <property type="molecule type" value="Genomic_DNA"/>
</dbReference>
<protein>
    <recommendedName>
        <fullName evidence="3">histidine kinase</fullName>
        <ecNumber evidence="3">2.7.13.3</ecNumber>
    </recommendedName>
</protein>
<dbReference type="InterPro" id="IPR004358">
    <property type="entry name" value="Sig_transdc_His_kin-like_C"/>
</dbReference>
<dbReference type="SUPFAM" id="SSF55874">
    <property type="entry name" value="ATPase domain of HSP90 chaperone/DNA topoisomerase II/histidine kinase"/>
    <property type="match status" value="1"/>
</dbReference>
<dbReference type="Pfam" id="PF00512">
    <property type="entry name" value="HisKA"/>
    <property type="match status" value="1"/>
</dbReference>
<evidence type="ECO:0000256" key="1">
    <source>
        <dbReference type="ARBA" id="ARBA00000085"/>
    </source>
</evidence>
<dbReference type="Gene3D" id="3.30.565.10">
    <property type="entry name" value="Histidine kinase-like ATPase, C-terminal domain"/>
    <property type="match status" value="1"/>
</dbReference>
<sequence>MTNSLQYRLISWQAACILLVGAIAGFISFFSAFQEAYEFQDDQLIQVAALIDSKILSIAERGDLPVVVKDNDSRFTVQVLGQPGEHALPLPANMANGFQTVDLARRSWRFYVRSLEDGRRVAVGQSTEGRDEVARDSGMRTAMPFLILLPLLVTLIVVSVRKTLAPVERLSSDIDARGQGDLSPLDLEDAPQEIKPFLHSINGLLTRLTRALAEQRRFIADAAHELRSPITALLLQTANVERAALDPEARLRVASLKAGLQRTRNLLEQLLAMARSQSNPQDPIESLSIANVMRQALQECEALAQGKDVTLVLRDQGGQTQLRAARTDLLAMLRNLLDNAIRYSPPHGKVEIGLQASVGEIEVSITDSGPGIAEADKARVFDPFFRVGGSDDFGSGLGLAIVRTIVERLHGRVVLEDVFATAPRGLRVRLILPRDHG</sequence>
<dbReference type="PROSITE" id="PS50109">
    <property type="entry name" value="HIS_KIN"/>
    <property type="match status" value="1"/>
</dbReference>
<keyword evidence="8 11" id="KW-1133">Transmembrane helix</keyword>
<evidence type="ECO:0000256" key="7">
    <source>
        <dbReference type="ARBA" id="ARBA00022777"/>
    </source>
</evidence>
<dbReference type="STRING" id="445709.ABW99_05300"/>
<evidence type="ECO:0000256" key="2">
    <source>
        <dbReference type="ARBA" id="ARBA00004141"/>
    </source>
</evidence>
<accession>A0A0G3EL87</accession>
<dbReference type="Gene3D" id="1.10.287.130">
    <property type="match status" value="1"/>
</dbReference>
<evidence type="ECO:0000256" key="5">
    <source>
        <dbReference type="ARBA" id="ARBA00022679"/>
    </source>
</evidence>
<dbReference type="GO" id="GO:0005886">
    <property type="term" value="C:plasma membrane"/>
    <property type="evidence" value="ECO:0007669"/>
    <property type="project" value="TreeGrafter"/>
</dbReference>
<comment type="catalytic activity">
    <reaction evidence="1">
        <text>ATP + protein L-histidine = ADP + protein N-phospho-L-histidine.</text>
        <dbReference type="EC" id="2.7.13.3"/>
    </reaction>
</comment>
<dbReference type="CDD" id="cd00075">
    <property type="entry name" value="HATPase"/>
    <property type="match status" value="1"/>
</dbReference>
<gene>
    <name evidence="14" type="ORF">ABW99_05300</name>
</gene>
<keyword evidence="10 11" id="KW-0472">Membrane</keyword>
<dbReference type="GO" id="GO:0000155">
    <property type="term" value="F:phosphorelay sensor kinase activity"/>
    <property type="evidence" value="ECO:0007669"/>
    <property type="project" value="InterPro"/>
</dbReference>
<evidence type="ECO:0000256" key="6">
    <source>
        <dbReference type="ARBA" id="ARBA00022692"/>
    </source>
</evidence>
<dbReference type="SUPFAM" id="SSF47384">
    <property type="entry name" value="Homodimeric domain of signal transducing histidine kinase"/>
    <property type="match status" value="1"/>
</dbReference>
<evidence type="ECO:0000256" key="8">
    <source>
        <dbReference type="ARBA" id="ARBA00022989"/>
    </source>
</evidence>
<evidence type="ECO:0000256" key="9">
    <source>
        <dbReference type="ARBA" id="ARBA00023012"/>
    </source>
</evidence>
<dbReference type="InterPro" id="IPR036097">
    <property type="entry name" value="HisK_dim/P_sf"/>
</dbReference>
<keyword evidence="4" id="KW-0597">Phosphoprotein</keyword>
<dbReference type="OrthoDB" id="8554694at2"/>
<keyword evidence="15" id="KW-1185">Reference proteome</keyword>
<feature type="domain" description="HAMP" evidence="13">
    <location>
        <begin position="161"/>
        <end position="213"/>
    </location>
</feature>
<organism evidence="14 15">
    <name type="scientific">Pandoraea thiooxydans</name>
    <dbReference type="NCBI Taxonomy" id="445709"/>
    <lineage>
        <taxon>Bacteria</taxon>
        <taxon>Pseudomonadati</taxon>
        <taxon>Pseudomonadota</taxon>
        <taxon>Betaproteobacteria</taxon>
        <taxon>Burkholderiales</taxon>
        <taxon>Burkholderiaceae</taxon>
        <taxon>Pandoraea</taxon>
    </lineage>
</organism>
<evidence type="ECO:0000313" key="14">
    <source>
        <dbReference type="EMBL" id="AKJ67730.1"/>
    </source>
</evidence>
<dbReference type="PROSITE" id="PS50885">
    <property type="entry name" value="HAMP"/>
    <property type="match status" value="1"/>
</dbReference>
<evidence type="ECO:0000259" key="13">
    <source>
        <dbReference type="PROSITE" id="PS50885"/>
    </source>
</evidence>
<feature type="domain" description="Histidine kinase" evidence="12">
    <location>
        <begin position="221"/>
        <end position="436"/>
    </location>
</feature>
<dbReference type="Proteomes" id="UP000036700">
    <property type="component" value="Chromosome"/>
</dbReference>
<reference evidence="15" key="1">
    <citation type="submission" date="2015-06" db="EMBL/GenBank/DDBJ databases">
        <authorList>
            <person name="Lim Y.L."/>
            <person name="Ee R."/>
            <person name="Yong D."/>
            <person name="How K.Y."/>
            <person name="Yin W.F."/>
            <person name="Chan K.G."/>
        </authorList>
    </citation>
    <scope>NUCLEOTIDE SEQUENCE [LARGE SCALE GENOMIC DNA]</scope>
    <source>
        <strain evidence="15">DSM 25325</strain>
    </source>
</reference>
<keyword evidence="7" id="KW-0418">Kinase</keyword>
<feature type="transmembrane region" description="Helical" evidence="11">
    <location>
        <begin position="12"/>
        <end position="33"/>
    </location>
</feature>
<dbReference type="InterPro" id="IPR003660">
    <property type="entry name" value="HAMP_dom"/>
</dbReference>
<dbReference type="SMART" id="SM00387">
    <property type="entry name" value="HATPase_c"/>
    <property type="match status" value="1"/>
</dbReference>
<dbReference type="InterPro" id="IPR050428">
    <property type="entry name" value="TCS_sensor_his_kinase"/>
</dbReference>
<dbReference type="RefSeq" id="WP_047213439.1">
    <property type="nucleotide sequence ID" value="NZ_CP011568.3"/>
</dbReference>
<dbReference type="PATRIC" id="fig|445709.3.peg.1142"/>
<dbReference type="PANTHER" id="PTHR45436:SF15">
    <property type="entry name" value="SENSOR HISTIDINE KINASE CUSS"/>
    <property type="match status" value="1"/>
</dbReference>
<evidence type="ECO:0000313" key="15">
    <source>
        <dbReference type="Proteomes" id="UP000036700"/>
    </source>
</evidence>
<dbReference type="SMART" id="SM00388">
    <property type="entry name" value="HisKA"/>
    <property type="match status" value="1"/>
</dbReference>
<dbReference type="InterPro" id="IPR003594">
    <property type="entry name" value="HATPase_dom"/>
</dbReference>
<keyword evidence="5" id="KW-0808">Transferase</keyword>
<dbReference type="CDD" id="cd00082">
    <property type="entry name" value="HisKA"/>
    <property type="match status" value="1"/>
</dbReference>
<dbReference type="AlphaFoldDB" id="A0A0G3EL87"/>
<dbReference type="PANTHER" id="PTHR45436">
    <property type="entry name" value="SENSOR HISTIDINE KINASE YKOH"/>
    <property type="match status" value="1"/>
</dbReference>
<dbReference type="InterPro" id="IPR036890">
    <property type="entry name" value="HATPase_C_sf"/>
</dbReference>
<name>A0A0G3EL87_9BURK</name>
<evidence type="ECO:0000256" key="4">
    <source>
        <dbReference type="ARBA" id="ARBA00022553"/>
    </source>
</evidence>
<evidence type="ECO:0000259" key="12">
    <source>
        <dbReference type="PROSITE" id="PS50109"/>
    </source>
</evidence>
<dbReference type="Pfam" id="PF02518">
    <property type="entry name" value="HATPase_c"/>
    <property type="match status" value="1"/>
</dbReference>
<evidence type="ECO:0000256" key="3">
    <source>
        <dbReference type="ARBA" id="ARBA00012438"/>
    </source>
</evidence>
<evidence type="ECO:0000256" key="10">
    <source>
        <dbReference type="ARBA" id="ARBA00023136"/>
    </source>
</evidence>
<feature type="transmembrane region" description="Helical" evidence="11">
    <location>
        <begin position="142"/>
        <end position="160"/>
    </location>
</feature>
<dbReference type="PRINTS" id="PR00344">
    <property type="entry name" value="BCTRLSENSOR"/>
</dbReference>
<dbReference type="InterPro" id="IPR003661">
    <property type="entry name" value="HisK_dim/P_dom"/>
</dbReference>
<dbReference type="KEGG" id="ptx:ABW99_05300"/>
<dbReference type="EC" id="2.7.13.3" evidence="3"/>
<dbReference type="InterPro" id="IPR005467">
    <property type="entry name" value="His_kinase_dom"/>
</dbReference>
<keyword evidence="9" id="KW-0902">Two-component regulatory system</keyword>